<proteinExistence type="predicted"/>
<dbReference type="KEGG" id="mlr:MELLADRAFT_101291"/>
<dbReference type="HOGENOM" id="CLU_1185228_0_0_1"/>
<dbReference type="VEuPathDB" id="FungiDB:MELLADRAFT_101291"/>
<dbReference type="InParanoid" id="F4R493"/>
<gene>
    <name evidence="2" type="ORF">MELLADRAFT_101291</name>
</gene>
<dbReference type="RefSeq" id="XP_007403976.1">
    <property type="nucleotide sequence ID" value="XM_007403914.1"/>
</dbReference>
<organism evidence="3">
    <name type="scientific">Melampsora larici-populina (strain 98AG31 / pathotype 3-4-7)</name>
    <name type="common">Poplar leaf rust fungus</name>
    <dbReference type="NCBI Taxonomy" id="747676"/>
    <lineage>
        <taxon>Eukaryota</taxon>
        <taxon>Fungi</taxon>
        <taxon>Dikarya</taxon>
        <taxon>Basidiomycota</taxon>
        <taxon>Pucciniomycotina</taxon>
        <taxon>Pucciniomycetes</taxon>
        <taxon>Pucciniales</taxon>
        <taxon>Melampsoraceae</taxon>
        <taxon>Melampsora</taxon>
    </lineage>
</organism>
<protein>
    <submittedName>
        <fullName evidence="2">Uncharacterized protein</fullName>
    </submittedName>
</protein>
<evidence type="ECO:0000313" key="3">
    <source>
        <dbReference type="Proteomes" id="UP000001072"/>
    </source>
</evidence>
<reference evidence="3" key="1">
    <citation type="journal article" date="2011" name="Proc. Natl. Acad. Sci. U.S.A.">
        <title>Obligate biotrophy features unraveled by the genomic analysis of rust fungi.</title>
        <authorList>
            <person name="Duplessis S."/>
            <person name="Cuomo C.A."/>
            <person name="Lin Y.-C."/>
            <person name="Aerts A."/>
            <person name="Tisserant E."/>
            <person name="Veneault-Fourrey C."/>
            <person name="Joly D.L."/>
            <person name="Hacquard S."/>
            <person name="Amselem J."/>
            <person name="Cantarel B.L."/>
            <person name="Chiu R."/>
            <person name="Coutinho P.M."/>
            <person name="Feau N."/>
            <person name="Field M."/>
            <person name="Frey P."/>
            <person name="Gelhaye E."/>
            <person name="Goldberg J."/>
            <person name="Grabherr M.G."/>
            <person name="Kodira C.D."/>
            <person name="Kohler A."/>
            <person name="Kuees U."/>
            <person name="Lindquist E.A."/>
            <person name="Lucas S.M."/>
            <person name="Mago R."/>
            <person name="Mauceli E."/>
            <person name="Morin E."/>
            <person name="Murat C."/>
            <person name="Pangilinan J.L."/>
            <person name="Park R."/>
            <person name="Pearson M."/>
            <person name="Quesneville H."/>
            <person name="Rouhier N."/>
            <person name="Sakthikumar S."/>
            <person name="Salamov A.A."/>
            <person name="Schmutz J."/>
            <person name="Selles B."/>
            <person name="Shapiro H."/>
            <person name="Tanguay P."/>
            <person name="Tuskan G.A."/>
            <person name="Henrissat B."/>
            <person name="Van de Peer Y."/>
            <person name="Rouze P."/>
            <person name="Ellis J.G."/>
            <person name="Dodds P.N."/>
            <person name="Schein J.E."/>
            <person name="Zhong S."/>
            <person name="Hamelin R.C."/>
            <person name="Grigoriev I.V."/>
            <person name="Szabo L.J."/>
            <person name="Martin F."/>
        </authorList>
    </citation>
    <scope>NUCLEOTIDE SEQUENCE [LARGE SCALE GENOMIC DNA]</scope>
    <source>
        <strain evidence="3">98AG31 / pathotype 3-4-7</strain>
    </source>
</reference>
<name>F4R493_MELLP</name>
<feature type="compositionally biased region" description="Polar residues" evidence="1">
    <location>
        <begin position="1"/>
        <end position="12"/>
    </location>
</feature>
<dbReference type="AlphaFoldDB" id="F4R493"/>
<evidence type="ECO:0000313" key="2">
    <source>
        <dbReference type="EMBL" id="EGG13038.1"/>
    </source>
</evidence>
<dbReference type="EMBL" id="GL883090">
    <property type="protein sequence ID" value="EGG13038.1"/>
    <property type="molecule type" value="Genomic_DNA"/>
</dbReference>
<dbReference type="Proteomes" id="UP000001072">
    <property type="component" value="Unassembled WGS sequence"/>
</dbReference>
<feature type="region of interest" description="Disordered" evidence="1">
    <location>
        <begin position="1"/>
        <end position="20"/>
    </location>
</feature>
<evidence type="ECO:0000256" key="1">
    <source>
        <dbReference type="SAM" id="MobiDB-lite"/>
    </source>
</evidence>
<sequence length="234" mass="26249">MRCEEISSQVSGSAKKHGSSMNAANRIELAQMTVTKACLRSTNTRLSSRKDAWIGLLRLTTHCSHQQGRAELGERWETAVGTPQPLHTVIAVTERRYSLKRNSVMIRWRRLTSGVVRLYEVTASIFKTFQGSPWKDMEKRNHDEDLKTPPKEPVTSLTAFGGISLMVKPAHLHMSPGILRRSAHGKEYKNPGRAKWSGEHTLLCCYICTPSIFHDITISVSKEYSRVNGGSVMV</sequence>
<keyword evidence="3" id="KW-1185">Reference proteome</keyword>
<dbReference type="GeneID" id="18921328"/>
<accession>F4R493</accession>